<dbReference type="PANTHER" id="PTHR43756:SF5">
    <property type="entry name" value="CHOLINE MONOOXYGENASE, CHLOROPLASTIC"/>
    <property type="match status" value="1"/>
</dbReference>
<evidence type="ECO:0000259" key="13">
    <source>
        <dbReference type="PROSITE" id="PS51296"/>
    </source>
</evidence>
<dbReference type="GO" id="GO:0051537">
    <property type="term" value="F:2 iron, 2 sulfur cluster binding"/>
    <property type="evidence" value="ECO:0007669"/>
    <property type="project" value="UniProtKB-KW"/>
</dbReference>
<comment type="cofactor">
    <cofactor evidence="1">
        <name>Fe cation</name>
        <dbReference type="ChEBI" id="CHEBI:24875"/>
    </cofactor>
</comment>
<keyword evidence="15" id="KW-1185">Reference proteome</keyword>
<evidence type="ECO:0000256" key="2">
    <source>
        <dbReference type="ARBA" id="ARBA00002149"/>
    </source>
</evidence>
<keyword evidence="7" id="KW-0001">2Fe-2S</keyword>
<evidence type="ECO:0000256" key="8">
    <source>
        <dbReference type="ARBA" id="ARBA00022723"/>
    </source>
</evidence>
<comment type="caution">
    <text evidence="14">The sequence shown here is derived from an EMBL/GenBank/DDBJ whole genome shotgun (WGS) entry which is preliminary data.</text>
</comment>
<proteinExistence type="inferred from homology"/>
<evidence type="ECO:0000256" key="10">
    <source>
        <dbReference type="ARBA" id="ARBA00023004"/>
    </source>
</evidence>
<comment type="catalytic activity">
    <reaction evidence="12">
        <text>choline + 2 reduced [2Fe-2S]-[ferredoxin] + O2 + 2 H(+) = betaine aldehyde hydrate + 2 oxidized [2Fe-2S]-[ferredoxin] + H2O</text>
        <dbReference type="Rhea" id="RHEA:17769"/>
        <dbReference type="Rhea" id="RHEA-COMP:10000"/>
        <dbReference type="Rhea" id="RHEA-COMP:10001"/>
        <dbReference type="ChEBI" id="CHEBI:15354"/>
        <dbReference type="ChEBI" id="CHEBI:15377"/>
        <dbReference type="ChEBI" id="CHEBI:15378"/>
        <dbReference type="ChEBI" id="CHEBI:15379"/>
        <dbReference type="ChEBI" id="CHEBI:15870"/>
        <dbReference type="ChEBI" id="CHEBI:33737"/>
        <dbReference type="ChEBI" id="CHEBI:33738"/>
        <dbReference type="EC" id="1.14.15.7"/>
    </reaction>
</comment>
<dbReference type="Proteomes" id="UP000799772">
    <property type="component" value="Unassembled WGS sequence"/>
</dbReference>
<evidence type="ECO:0000256" key="7">
    <source>
        <dbReference type="ARBA" id="ARBA00022714"/>
    </source>
</evidence>
<keyword evidence="10" id="KW-0408">Iron</keyword>
<accession>A0A9P4M7C3</accession>
<evidence type="ECO:0000256" key="1">
    <source>
        <dbReference type="ARBA" id="ARBA00001962"/>
    </source>
</evidence>
<dbReference type="EC" id="1.14.15.7" evidence="5"/>
<sequence>MSPSLLEKQPLEGVMPASWYSSPDVYELEKRAIFSKHWLLVTHKLRFPEIGSYKQYEIAGFNFFLIKDRQEEINAFHNVCRHRAYRVLEKEEGKASIISCHYHGWSYGLSGNLAKAPRFEGIEGFDKSEYSLFKIHTHIDKRGFIWVNFDTAKTPSVPWEQMNKDVDSQPRLDEFDFTQYKYDHSWSMPGEFNWKLISDNYNECYHCFTSHPAIAAVTDLEAYYVTPETGRVEHYAPAKPNLPQEAFPFFGNAAFTFAFPCSAMNIATPYFYTFRAVPKGPRKLSMEYEVFRNVNISDEEFNKADKFFKQVETEDRDLCNGVMPNLINNTYVQGPLHPKQEMALKHFKQLVKEELKKHDQAEKKVGGQIWPARRNQALDSEVDEDEMFCANICGAVKNPEASLDW</sequence>
<dbReference type="PROSITE" id="PS51296">
    <property type="entry name" value="RIESKE"/>
    <property type="match status" value="1"/>
</dbReference>
<comment type="pathway">
    <text evidence="3">Amine and polyamine biosynthesis; betaine biosynthesis via choline pathway; betaine aldehyde from choline (monooxygenase route): step 1/1.</text>
</comment>
<dbReference type="AlphaFoldDB" id="A0A9P4M7C3"/>
<dbReference type="Gene3D" id="2.102.10.10">
    <property type="entry name" value="Rieske [2Fe-2S] iron-sulphur domain"/>
    <property type="match status" value="1"/>
</dbReference>
<keyword evidence="8" id="KW-0479">Metal-binding</keyword>
<name>A0A9P4M7C3_9PEZI</name>
<feature type="domain" description="Rieske" evidence="13">
    <location>
        <begin position="38"/>
        <end position="136"/>
    </location>
</feature>
<dbReference type="InterPro" id="IPR001663">
    <property type="entry name" value="Rng_hydr_dOase-A"/>
</dbReference>
<evidence type="ECO:0000256" key="11">
    <source>
        <dbReference type="ARBA" id="ARBA00023014"/>
    </source>
</evidence>
<evidence type="ECO:0000256" key="6">
    <source>
        <dbReference type="ARBA" id="ARBA00014931"/>
    </source>
</evidence>
<comment type="function">
    <text evidence="2">Catalyzes the first step of the osmoprotectant glycine betaine synthesis.</text>
</comment>
<dbReference type="Pfam" id="PF00355">
    <property type="entry name" value="Rieske"/>
    <property type="match status" value="1"/>
</dbReference>
<dbReference type="CDD" id="cd03469">
    <property type="entry name" value="Rieske_RO_Alpha_N"/>
    <property type="match status" value="1"/>
</dbReference>
<dbReference type="Pfam" id="PF00848">
    <property type="entry name" value="Ring_hydroxyl_A"/>
    <property type="match status" value="1"/>
</dbReference>
<dbReference type="CDD" id="cd00680">
    <property type="entry name" value="RHO_alpha_C"/>
    <property type="match status" value="1"/>
</dbReference>
<dbReference type="InterPro" id="IPR036922">
    <property type="entry name" value="Rieske_2Fe-2S_sf"/>
</dbReference>
<reference evidence="14" key="1">
    <citation type="journal article" date="2020" name="Stud. Mycol.">
        <title>101 Dothideomycetes genomes: a test case for predicting lifestyles and emergence of pathogens.</title>
        <authorList>
            <person name="Haridas S."/>
            <person name="Albert R."/>
            <person name="Binder M."/>
            <person name="Bloem J."/>
            <person name="Labutti K."/>
            <person name="Salamov A."/>
            <person name="Andreopoulos B."/>
            <person name="Baker S."/>
            <person name="Barry K."/>
            <person name="Bills G."/>
            <person name="Bluhm B."/>
            <person name="Cannon C."/>
            <person name="Castanera R."/>
            <person name="Culley D."/>
            <person name="Daum C."/>
            <person name="Ezra D."/>
            <person name="Gonzalez J."/>
            <person name="Henrissat B."/>
            <person name="Kuo A."/>
            <person name="Liang C."/>
            <person name="Lipzen A."/>
            <person name="Lutzoni F."/>
            <person name="Magnuson J."/>
            <person name="Mondo S."/>
            <person name="Nolan M."/>
            <person name="Ohm R."/>
            <person name="Pangilinan J."/>
            <person name="Park H.-J."/>
            <person name="Ramirez L."/>
            <person name="Alfaro M."/>
            <person name="Sun H."/>
            <person name="Tritt A."/>
            <person name="Yoshinaga Y."/>
            <person name="Zwiers L.-H."/>
            <person name="Turgeon B."/>
            <person name="Goodwin S."/>
            <person name="Spatafora J."/>
            <person name="Crous P."/>
            <person name="Grigoriev I."/>
        </authorList>
    </citation>
    <scope>NUCLEOTIDE SEQUENCE</scope>
    <source>
        <strain evidence="14">CBS 133067</strain>
    </source>
</reference>
<comment type="similarity">
    <text evidence="4">Belongs to the choline monooxygenase family.</text>
</comment>
<dbReference type="SUPFAM" id="SSF55961">
    <property type="entry name" value="Bet v1-like"/>
    <property type="match status" value="1"/>
</dbReference>
<keyword evidence="9" id="KW-0560">Oxidoreductase</keyword>
<dbReference type="InterPro" id="IPR015879">
    <property type="entry name" value="Ring_hydroxy_dOase_asu_C_dom"/>
</dbReference>
<evidence type="ECO:0000256" key="5">
    <source>
        <dbReference type="ARBA" id="ARBA00012763"/>
    </source>
</evidence>
<dbReference type="GO" id="GO:0005506">
    <property type="term" value="F:iron ion binding"/>
    <property type="evidence" value="ECO:0007669"/>
    <property type="project" value="InterPro"/>
</dbReference>
<protein>
    <recommendedName>
        <fullName evidence="6">Choline monooxygenase, chloroplastic</fullName>
        <ecNumber evidence="5">1.14.15.7</ecNumber>
    </recommendedName>
</protein>
<dbReference type="InterPro" id="IPR017941">
    <property type="entry name" value="Rieske_2Fe-2S"/>
</dbReference>
<dbReference type="EMBL" id="ML978124">
    <property type="protein sequence ID" value="KAF2100273.1"/>
    <property type="molecule type" value="Genomic_DNA"/>
</dbReference>
<gene>
    <name evidence="14" type="ORF">NA57DRAFT_36963</name>
</gene>
<dbReference type="PRINTS" id="PR00090">
    <property type="entry name" value="RNGDIOXGNASE"/>
</dbReference>
<dbReference type="OrthoDB" id="426882at2759"/>
<evidence type="ECO:0000256" key="9">
    <source>
        <dbReference type="ARBA" id="ARBA00023002"/>
    </source>
</evidence>
<dbReference type="SUPFAM" id="SSF50022">
    <property type="entry name" value="ISP domain"/>
    <property type="match status" value="1"/>
</dbReference>
<dbReference type="GO" id="GO:0019133">
    <property type="term" value="F:choline monooxygenase activity"/>
    <property type="evidence" value="ECO:0007669"/>
    <property type="project" value="UniProtKB-EC"/>
</dbReference>
<evidence type="ECO:0000256" key="4">
    <source>
        <dbReference type="ARBA" id="ARBA00010848"/>
    </source>
</evidence>
<evidence type="ECO:0000313" key="14">
    <source>
        <dbReference type="EMBL" id="KAF2100273.1"/>
    </source>
</evidence>
<evidence type="ECO:0000313" key="15">
    <source>
        <dbReference type="Proteomes" id="UP000799772"/>
    </source>
</evidence>
<evidence type="ECO:0000256" key="12">
    <source>
        <dbReference type="ARBA" id="ARBA00049097"/>
    </source>
</evidence>
<dbReference type="Gene3D" id="3.90.380.10">
    <property type="entry name" value="Naphthalene 1,2-dioxygenase Alpha Subunit, Chain A, domain 1"/>
    <property type="match status" value="1"/>
</dbReference>
<evidence type="ECO:0000256" key="3">
    <source>
        <dbReference type="ARBA" id="ARBA00004866"/>
    </source>
</evidence>
<organism evidence="14 15">
    <name type="scientific">Rhizodiscina lignyota</name>
    <dbReference type="NCBI Taxonomy" id="1504668"/>
    <lineage>
        <taxon>Eukaryota</taxon>
        <taxon>Fungi</taxon>
        <taxon>Dikarya</taxon>
        <taxon>Ascomycota</taxon>
        <taxon>Pezizomycotina</taxon>
        <taxon>Dothideomycetes</taxon>
        <taxon>Pleosporomycetidae</taxon>
        <taxon>Aulographales</taxon>
        <taxon>Rhizodiscinaceae</taxon>
        <taxon>Rhizodiscina</taxon>
    </lineage>
</organism>
<dbReference type="PANTHER" id="PTHR43756">
    <property type="entry name" value="CHOLINE MONOOXYGENASE, CHLOROPLASTIC"/>
    <property type="match status" value="1"/>
</dbReference>
<keyword evidence="11" id="KW-0411">Iron-sulfur</keyword>